<dbReference type="EMBL" id="JPKZ01002585">
    <property type="protein sequence ID" value="KHN76024.1"/>
    <property type="molecule type" value="Genomic_DNA"/>
</dbReference>
<comment type="caution">
    <text evidence="1">The sequence shown here is derived from an EMBL/GenBank/DDBJ whole genome shotgun (WGS) entry which is preliminary data.</text>
</comment>
<sequence>MRITSQGTDRSHQDVLNRFENGTENGCALRRNDASSDSLLGLFHCDQHPEKTSLNEPLKWLSNAARTRIIFCEMSHLRRLEMEAATKAFADRFTRI</sequence>
<accession>A0A0B2V3G8</accession>
<proteinExistence type="predicted"/>
<keyword evidence="2" id="KW-1185">Reference proteome</keyword>
<dbReference type="AlphaFoldDB" id="A0A0B2V3G8"/>
<evidence type="ECO:0000313" key="1">
    <source>
        <dbReference type="EMBL" id="KHN76024.1"/>
    </source>
</evidence>
<reference evidence="1 2" key="1">
    <citation type="submission" date="2014-11" db="EMBL/GenBank/DDBJ databases">
        <title>Genetic blueprint of the zoonotic pathogen Toxocara canis.</title>
        <authorList>
            <person name="Zhu X.-Q."/>
            <person name="Korhonen P.K."/>
            <person name="Cai H."/>
            <person name="Young N.D."/>
            <person name="Nejsum P."/>
            <person name="von Samson-Himmelstjerna G."/>
            <person name="Boag P.R."/>
            <person name="Tan P."/>
            <person name="Li Q."/>
            <person name="Min J."/>
            <person name="Yang Y."/>
            <person name="Wang X."/>
            <person name="Fang X."/>
            <person name="Hall R.S."/>
            <person name="Hofmann A."/>
            <person name="Sternberg P.W."/>
            <person name="Jex A.R."/>
            <person name="Gasser R.B."/>
        </authorList>
    </citation>
    <scope>NUCLEOTIDE SEQUENCE [LARGE SCALE GENOMIC DNA]</scope>
    <source>
        <strain evidence="1">PN_DK_2014</strain>
    </source>
</reference>
<name>A0A0B2V3G8_TOXCA</name>
<evidence type="ECO:0000313" key="2">
    <source>
        <dbReference type="Proteomes" id="UP000031036"/>
    </source>
</evidence>
<gene>
    <name evidence="1" type="ORF">Tcan_18197</name>
</gene>
<organism evidence="1 2">
    <name type="scientific">Toxocara canis</name>
    <name type="common">Canine roundworm</name>
    <dbReference type="NCBI Taxonomy" id="6265"/>
    <lineage>
        <taxon>Eukaryota</taxon>
        <taxon>Metazoa</taxon>
        <taxon>Ecdysozoa</taxon>
        <taxon>Nematoda</taxon>
        <taxon>Chromadorea</taxon>
        <taxon>Rhabditida</taxon>
        <taxon>Spirurina</taxon>
        <taxon>Ascaridomorpha</taxon>
        <taxon>Ascaridoidea</taxon>
        <taxon>Toxocaridae</taxon>
        <taxon>Toxocara</taxon>
    </lineage>
</organism>
<protein>
    <submittedName>
        <fullName evidence="1">Uncharacterized protein</fullName>
    </submittedName>
</protein>
<dbReference type="Proteomes" id="UP000031036">
    <property type="component" value="Unassembled WGS sequence"/>
</dbReference>